<dbReference type="AlphaFoldDB" id="A0A0C3QBH0"/>
<dbReference type="PANTHER" id="PTHR23355">
    <property type="entry name" value="RIBONUCLEASE"/>
    <property type="match status" value="1"/>
</dbReference>
<dbReference type="SUPFAM" id="SSF50249">
    <property type="entry name" value="Nucleic acid-binding proteins"/>
    <property type="match status" value="1"/>
</dbReference>
<dbReference type="GO" id="GO:0000175">
    <property type="term" value="F:3'-5'-RNA exonuclease activity"/>
    <property type="evidence" value="ECO:0007669"/>
    <property type="project" value="TreeGrafter"/>
</dbReference>
<dbReference type="GO" id="GO:0004519">
    <property type="term" value="F:endonuclease activity"/>
    <property type="evidence" value="ECO:0007669"/>
    <property type="project" value="TreeGrafter"/>
</dbReference>
<dbReference type="HOGENOM" id="CLU_002333_10_0_1"/>
<evidence type="ECO:0000313" key="3">
    <source>
        <dbReference type="Proteomes" id="UP000054248"/>
    </source>
</evidence>
<dbReference type="Gene3D" id="2.40.50.690">
    <property type="match status" value="1"/>
</dbReference>
<reference evidence="3" key="2">
    <citation type="submission" date="2015-01" db="EMBL/GenBank/DDBJ databases">
        <title>Evolutionary Origins and Diversification of the Mycorrhizal Mutualists.</title>
        <authorList>
            <consortium name="DOE Joint Genome Institute"/>
            <consortium name="Mycorrhizal Genomics Consortium"/>
            <person name="Kohler A."/>
            <person name="Kuo A."/>
            <person name="Nagy L.G."/>
            <person name="Floudas D."/>
            <person name="Copeland A."/>
            <person name="Barry K.W."/>
            <person name="Cichocki N."/>
            <person name="Veneault-Fourrey C."/>
            <person name="LaButti K."/>
            <person name="Lindquist E.A."/>
            <person name="Lipzen A."/>
            <person name="Lundell T."/>
            <person name="Morin E."/>
            <person name="Murat C."/>
            <person name="Riley R."/>
            <person name="Ohm R."/>
            <person name="Sun H."/>
            <person name="Tunlid A."/>
            <person name="Henrissat B."/>
            <person name="Grigoriev I.V."/>
            <person name="Hibbett D.S."/>
            <person name="Martin F."/>
        </authorList>
    </citation>
    <scope>NUCLEOTIDE SEQUENCE [LARGE SCALE GENOMIC DNA]</scope>
    <source>
        <strain evidence="3">MUT 4182</strain>
    </source>
</reference>
<sequence length="350" mass="39486">MSMAEIVVLKRSRAEAENTQRKFFRKTAKGKVVKVLRERYLRPSIPCGVIACPICSEFLSASSQRPSLPMNGYRAHNAYPSGHFIVPDTNVFLHQMDLMEHSSFKVPIIILQTVLEEVRHRSLPLYSRLKQLSQSEDKPVWIFYNEFSSETSIVRREEETPNDRNDRGIRVATQWYNVHLEEARHQSPSKQKAAEVPLVVLLTDDAKNRKFAGELGIPTVRVRDYVAGLADAEHLVDVLAVDEEDTAAEEIHIMSKRAPLYTEHLSVSSCRAGVESGHFHQGYFNASKYNYLEGSVSVPAFSKPVLLIGRQNMNRAVDGDVVAVELLPQSEWRTSADEVIDQEESSSSCS</sequence>
<organism evidence="2 3">
    <name type="scientific">Tulasnella calospora MUT 4182</name>
    <dbReference type="NCBI Taxonomy" id="1051891"/>
    <lineage>
        <taxon>Eukaryota</taxon>
        <taxon>Fungi</taxon>
        <taxon>Dikarya</taxon>
        <taxon>Basidiomycota</taxon>
        <taxon>Agaricomycotina</taxon>
        <taxon>Agaricomycetes</taxon>
        <taxon>Cantharellales</taxon>
        <taxon>Tulasnellaceae</taxon>
        <taxon>Tulasnella</taxon>
    </lineage>
</organism>
<feature type="domain" description="PIN" evidence="1">
    <location>
        <begin position="83"/>
        <end position="210"/>
    </location>
</feature>
<dbReference type="InterPro" id="IPR029060">
    <property type="entry name" value="PIN-like_dom_sf"/>
</dbReference>
<dbReference type="GO" id="GO:0000176">
    <property type="term" value="C:nuclear exosome (RNase complex)"/>
    <property type="evidence" value="ECO:0007669"/>
    <property type="project" value="TreeGrafter"/>
</dbReference>
<dbReference type="EMBL" id="KN823003">
    <property type="protein sequence ID" value="KIO27825.1"/>
    <property type="molecule type" value="Genomic_DNA"/>
</dbReference>
<gene>
    <name evidence="2" type="ORF">M407DRAFT_7135</name>
</gene>
<dbReference type="Proteomes" id="UP000054248">
    <property type="component" value="Unassembled WGS sequence"/>
</dbReference>
<dbReference type="OrthoDB" id="372421at2759"/>
<dbReference type="CDD" id="cd09862">
    <property type="entry name" value="PIN_Rrp44-like"/>
    <property type="match status" value="1"/>
</dbReference>
<accession>A0A0C3QBH0</accession>
<dbReference type="PANTHER" id="PTHR23355:SF35">
    <property type="entry name" value="EXOSOME COMPLEX EXONUCLEASE RRP44"/>
    <property type="match status" value="1"/>
</dbReference>
<reference evidence="2 3" key="1">
    <citation type="submission" date="2014-04" db="EMBL/GenBank/DDBJ databases">
        <authorList>
            <consortium name="DOE Joint Genome Institute"/>
            <person name="Kuo A."/>
            <person name="Girlanda M."/>
            <person name="Perotto S."/>
            <person name="Kohler A."/>
            <person name="Nagy L.G."/>
            <person name="Floudas D."/>
            <person name="Copeland A."/>
            <person name="Barry K.W."/>
            <person name="Cichocki N."/>
            <person name="Veneault-Fourrey C."/>
            <person name="LaButti K."/>
            <person name="Lindquist E.A."/>
            <person name="Lipzen A."/>
            <person name="Lundell T."/>
            <person name="Morin E."/>
            <person name="Murat C."/>
            <person name="Sun H."/>
            <person name="Tunlid A."/>
            <person name="Henrissat B."/>
            <person name="Grigoriev I.V."/>
            <person name="Hibbett D.S."/>
            <person name="Martin F."/>
            <person name="Nordberg H.P."/>
            <person name="Cantor M.N."/>
            <person name="Hua S.X."/>
        </authorList>
    </citation>
    <scope>NUCLEOTIDE SEQUENCE [LARGE SCALE GENOMIC DNA]</scope>
    <source>
        <strain evidence="2 3">MUT 4182</strain>
    </source>
</reference>
<dbReference type="Gene3D" id="3.40.50.1010">
    <property type="entry name" value="5'-nuclease"/>
    <property type="match status" value="1"/>
</dbReference>
<keyword evidence="3" id="KW-1185">Reference proteome</keyword>
<dbReference type="STRING" id="1051891.A0A0C3QBH0"/>
<name>A0A0C3QBH0_9AGAM</name>
<dbReference type="InterPro" id="IPR012340">
    <property type="entry name" value="NA-bd_OB-fold"/>
</dbReference>
<dbReference type="GO" id="GO:0000177">
    <property type="term" value="C:cytoplasmic exosome (RNase complex)"/>
    <property type="evidence" value="ECO:0007669"/>
    <property type="project" value="TreeGrafter"/>
</dbReference>
<evidence type="ECO:0000259" key="1">
    <source>
        <dbReference type="SMART" id="SM00670"/>
    </source>
</evidence>
<dbReference type="InterPro" id="IPR050180">
    <property type="entry name" value="RNR_Ribonuclease"/>
</dbReference>
<dbReference type="Pfam" id="PF13638">
    <property type="entry name" value="PIN_4"/>
    <property type="match status" value="1"/>
</dbReference>
<proteinExistence type="predicted"/>
<dbReference type="InterPro" id="IPR002716">
    <property type="entry name" value="PIN_dom"/>
</dbReference>
<protein>
    <recommendedName>
        <fullName evidence="1">PIN domain-containing protein</fullName>
    </recommendedName>
</protein>
<dbReference type="InterPro" id="IPR033771">
    <property type="entry name" value="Rrp44_CSD1"/>
</dbReference>
<dbReference type="SMART" id="SM00670">
    <property type="entry name" value="PINc"/>
    <property type="match status" value="1"/>
</dbReference>
<evidence type="ECO:0000313" key="2">
    <source>
        <dbReference type="EMBL" id="KIO27825.1"/>
    </source>
</evidence>
<dbReference type="SUPFAM" id="SSF88723">
    <property type="entry name" value="PIN domain-like"/>
    <property type="match status" value="1"/>
</dbReference>
<dbReference type="Pfam" id="PF17216">
    <property type="entry name" value="Rrp44_CSD1"/>
    <property type="match status" value="1"/>
</dbReference>
<dbReference type="GO" id="GO:0016075">
    <property type="term" value="P:rRNA catabolic process"/>
    <property type="evidence" value="ECO:0007669"/>
    <property type="project" value="TreeGrafter"/>
</dbReference>
<dbReference type="GO" id="GO:0071031">
    <property type="term" value="P:nuclear mRNA surveillance of mRNA 3'-end processing"/>
    <property type="evidence" value="ECO:0007669"/>
    <property type="project" value="TreeGrafter"/>
</dbReference>